<sequence>MSSVSRGLSTDRLRAAVANSSQKTAAAALARGYKLYKEEEAPPKACPPFVPPEAEPPKVGLFSCGKKAGRVSPEAIAAMEAEHASNWQRASDLFQAMIMDNEEEGFTTISQEDFLLLPKTEVGFTDTRRVEVGMGNALQRARETQAMPRDTDSSGRVYPGQWLGKAGLAPKEDRPVNAESYGGKEESVNYDPGLRRGSGGGRGGSVGEADFARQGSVGSEAFEGAGERGSYGQRSRGLAEEQAEGGDMPSPFMKGKGAEGSGGGTGKTPKVKGRSIG</sequence>
<accession>A0ABQ6MYE2</accession>
<feature type="compositionally biased region" description="Basic and acidic residues" evidence="1">
    <location>
        <begin position="170"/>
        <end position="187"/>
    </location>
</feature>
<feature type="compositionally biased region" description="Gly residues" evidence="1">
    <location>
        <begin position="196"/>
        <end position="206"/>
    </location>
</feature>
<reference evidence="2 3" key="1">
    <citation type="journal article" date="2023" name="Commun. Biol.">
        <title>Genome analysis of Parmales, the sister group of diatoms, reveals the evolutionary specialization of diatoms from phago-mixotrophs to photoautotrophs.</title>
        <authorList>
            <person name="Ban H."/>
            <person name="Sato S."/>
            <person name="Yoshikawa S."/>
            <person name="Yamada K."/>
            <person name="Nakamura Y."/>
            <person name="Ichinomiya M."/>
            <person name="Sato N."/>
            <person name="Blanc-Mathieu R."/>
            <person name="Endo H."/>
            <person name="Kuwata A."/>
            <person name="Ogata H."/>
        </authorList>
    </citation>
    <scope>NUCLEOTIDE SEQUENCE [LARGE SCALE GENOMIC DNA]</scope>
</reference>
<name>A0ABQ6MYE2_9STRA</name>
<dbReference type="EMBL" id="BRYB01001889">
    <property type="protein sequence ID" value="GMI35779.1"/>
    <property type="molecule type" value="Genomic_DNA"/>
</dbReference>
<evidence type="ECO:0000256" key="1">
    <source>
        <dbReference type="SAM" id="MobiDB-lite"/>
    </source>
</evidence>
<evidence type="ECO:0000313" key="3">
    <source>
        <dbReference type="Proteomes" id="UP001165060"/>
    </source>
</evidence>
<proteinExistence type="predicted"/>
<organism evidence="2 3">
    <name type="scientific">Tetraparma gracilis</name>
    <dbReference type="NCBI Taxonomy" id="2962635"/>
    <lineage>
        <taxon>Eukaryota</taxon>
        <taxon>Sar</taxon>
        <taxon>Stramenopiles</taxon>
        <taxon>Ochrophyta</taxon>
        <taxon>Bolidophyceae</taxon>
        <taxon>Parmales</taxon>
        <taxon>Triparmaceae</taxon>
        <taxon>Tetraparma</taxon>
    </lineage>
</organism>
<keyword evidence="3" id="KW-1185">Reference proteome</keyword>
<evidence type="ECO:0000313" key="2">
    <source>
        <dbReference type="EMBL" id="GMI35779.1"/>
    </source>
</evidence>
<comment type="caution">
    <text evidence="2">The sequence shown here is derived from an EMBL/GenBank/DDBJ whole genome shotgun (WGS) entry which is preliminary data.</text>
</comment>
<feature type="region of interest" description="Disordered" evidence="1">
    <location>
        <begin position="163"/>
        <end position="277"/>
    </location>
</feature>
<gene>
    <name evidence="2" type="ORF">TeGR_g13298</name>
</gene>
<dbReference type="Proteomes" id="UP001165060">
    <property type="component" value="Unassembled WGS sequence"/>
</dbReference>
<protein>
    <submittedName>
        <fullName evidence="2">Uncharacterized protein</fullName>
    </submittedName>
</protein>